<protein>
    <recommendedName>
        <fullName evidence="10">Bromo domain-containing protein</fullName>
    </recommendedName>
</protein>
<dbReference type="InterPro" id="IPR037382">
    <property type="entry name" value="Rsc/polybromo"/>
</dbReference>
<evidence type="ECO:0000256" key="6">
    <source>
        <dbReference type="ARBA" id="ARBA00023163"/>
    </source>
</evidence>
<dbReference type="AlphaFoldDB" id="A0A5B0P307"/>
<dbReference type="Pfam" id="PF20515">
    <property type="entry name" value="2OG-FeII_Oxy_6"/>
    <property type="match status" value="1"/>
</dbReference>
<gene>
    <name evidence="11" type="ORF">PGTUg99_035781</name>
</gene>
<organism evidence="11 12">
    <name type="scientific">Puccinia graminis f. sp. tritici</name>
    <dbReference type="NCBI Taxonomy" id="56615"/>
    <lineage>
        <taxon>Eukaryota</taxon>
        <taxon>Fungi</taxon>
        <taxon>Dikarya</taxon>
        <taxon>Basidiomycota</taxon>
        <taxon>Pucciniomycotina</taxon>
        <taxon>Pucciniomycetes</taxon>
        <taxon>Pucciniales</taxon>
        <taxon>Pucciniaceae</taxon>
        <taxon>Puccinia</taxon>
    </lineage>
</organism>
<keyword evidence="2" id="KW-0677">Repeat</keyword>
<dbReference type="FunFam" id="1.20.920.10:FF:000144">
    <property type="entry name" value="Uncharacterized protein"/>
    <property type="match status" value="1"/>
</dbReference>
<feature type="region of interest" description="Disordered" evidence="9">
    <location>
        <begin position="283"/>
        <end position="309"/>
    </location>
</feature>
<dbReference type="PROSITE" id="PS00633">
    <property type="entry name" value="BROMODOMAIN_1"/>
    <property type="match status" value="1"/>
</dbReference>
<dbReference type="GO" id="GO:0016586">
    <property type="term" value="C:RSC-type complex"/>
    <property type="evidence" value="ECO:0007669"/>
    <property type="project" value="InterPro"/>
</dbReference>
<evidence type="ECO:0000259" key="10">
    <source>
        <dbReference type="PROSITE" id="PS50014"/>
    </source>
</evidence>
<feature type="compositionally biased region" description="Polar residues" evidence="9">
    <location>
        <begin position="15"/>
        <end position="26"/>
    </location>
</feature>
<comment type="caution">
    <text evidence="11">The sequence shown here is derived from an EMBL/GenBank/DDBJ whole genome shotgun (WGS) entry which is preliminary data.</text>
</comment>
<dbReference type="GO" id="GO:0006368">
    <property type="term" value="P:transcription elongation by RNA polymerase II"/>
    <property type="evidence" value="ECO:0007669"/>
    <property type="project" value="TreeGrafter"/>
</dbReference>
<dbReference type="PANTHER" id="PTHR16062:SF19">
    <property type="entry name" value="PROTEIN POLYBROMO-1"/>
    <property type="match status" value="1"/>
</dbReference>
<evidence type="ECO:0000256" key="8">
    <source>
        <dbReference type="PROSITE-ProRule" id="PRU00035"/>
    </source>
</evidence>
<keyword evidence="3" id="KW-0156">Chromatin regulator</keyword>
<evidence type="ECO:0000256" key="5">
    <source>
        <dbReference type="ARBA" id="ARBA00023117"/>
    </source>
</evidence>
<evidence type="ECO:0000313" key="12">
    <source>
        <dbReference type="Proteomes" id="UP000325313"/>
    </source>
</evidence>
<feature type="domain" description="Bromo" evidence="10">
    <location>
        <begin position="109"/>
        <end position="181"/>
    </location>
</feature>
<dbReference type="Gene3D" id="1.20.920.10">
    <property type="entry name" value="Bromodomain-like"/>
    <property type="match status" value="1"/>
</dbReference>
<proteinExistence type="predicted"/>
<keyword evidence="7" id="KW-0539">Nucleus</keyword>
<feature type="region of interest" description="Disordered" evidence="9">
    <location>
        <begin position="196"/>
        <end position="248"/>
    </location>
</feature>
<dbReference type="PRINTS" id="PR00503">
    <property type="entry name" value="BROMODOMAIN"/>
</dbReference>
<dbReference type="GO" id="GO:0006338">
    <property type="term" value="P:chromatin remodeling"/>
    <property type="evidence" value="ECO:0007669"/>
    <property type="project" value="InterPro"/>
</dbReference>
<evidence type="ECO:0000256" key="2">
    <source>
        <dbReference type="ARBA" id="ARBA00022737"/>
    </source>
</evidence>
<dbReference type="PANTHER" id="PTHR16062">
    <property type="entry name" value="SWI/SNF-RELATED"/>
    <property type="match status" value="1"/>
</dbReference>
<dbReference type="InterPro" id="IPR001487">
    <property type="entry name" value="Bromodomain"/>
</dbReference>
<dbReference type="InterPro" id="IPR046798">
    <property type="entry name" value="2OG-FeII_Oxy_6"/>
</dbReference>
<dbReference type="Pfam" id="PF00439">
    <property type="entry name" value="Bromodomain"/>
    <property type="match status" value="1"/>
</dbReference>
<keyword evidence="4" id="KW-0805">Transcription regulation</keyword>
<dbReference type="InterPro" id="IPR036427">
    <property type="entry name" value="Bromodomain-like_sf"/>
</dbReference>
<dbReference type="SUPFAM" id="SSF47370">
    <property type="entry name" value="Bromodomain"/>
    <property type="match status" value="1"/>
</dbReference>
<accession>A0A5B0P307</accession>
<comment type="subcellular location">
    <subcellularLocation>
        <location evidence="1">Nucleus</location>
    </subcellularLocation>
</comment>
<evidence type="ECO:0000256" key="4">
    <source>
        <dbReference type="ARBA" id="ARBA00023015"/>
    </source>
</evidence>
<name>A0A5B0P307_PUCGR</name>
<dbReference type="GO" id="GO:0003682">
    <property type="term" value="F:chromatin binding"/>
    <property type="evidence" value="ECO:0007669"/>
    <property type="project" value="TreeGrafter"/>
</dbReference>
<dbReference type="SMART" id="SM00297">
    <property type="entry name" value="BROMO"/>
    <property type="match status" value="1"/>
</dbReference>
<dbReference type="InterPro" id="IPR018359">
    <property type="entry name" value="Bromodomain_CS"/>
</dbReference>
<feature type="region of interest" description="Disordered" evidence="9">
    <location>
        <begin position="1"/>
        <end position="86"/>
    </location>
</feature>
<dbReference type="PROSITE" id="PS50014">
    <property type="entry name" value="BROMODOMAIN_2"/>
    <property type="match status" value="1"/>
</dbReference>
<evidence type="ECO:0000256" key="9">
    <source>
        <dbReference type="SAM" id="MobiDB-lite"/>
    </source>
</evidence>
<evidence type="ECO:0000256" key="7">
    <source>
        <dbReference type="ARBA" id="ARBA00023242"/>
    </source>
</evidence>
<keyword evidence="5 8" id="KW-0103">Bromodomain</keyword>
<evidence type="ECO:0000256" key="3">
    <source>
        <dbReference type="ARBA" id="ARBA00022853"/>
    </source>
</evidence>
<keyword evidence="6" id="KW-0804">Transcription</keyword>
<dbReference type="EMBL" id="VDEP01000371">
    <property type="protein sequence ID" value="KAA1095935.1"/>
    <property type="molecule type" value="Genomic_DNA"/>
</dbReference>
<evidence type="ECO:0000313" key="11">
    <source>
        <dbReference type="EMBL" id="KAA1095935.1"/>
    </source>
</evidence>
<sequence length="507" mass="57845">MTDTTTHPSRIRNILSANHNSNNIENSFKHKQPTYQQQQQQQLNKSTNQTLPTNSKKLTLRPRPPPHQPQLPASSSPPFSNGPTLDQINQIRSLGLQLWHQIINSTDADGRLRSIEFMDLPSAVDYPDYYQFIKHPIALNLIKSQLDSEHNPYLSFDKLLSDLKLVFSNAKKYNVGYSQIYKDTQALLSKLELHPSQRTHPIPTPSTTPANGIKPTPPSTFVIPPTPVDPVSHNQRSAHTQPPPPKHLRSLAQLNQVALPLEEGDPKSDHFKVCGEYPTDLGDCPEGSPESRLTRKQRRNCNRNQTKERQRLEDLRNHADLSNFSVHRLCSNQPLRLVQKNEIITKNKRVGGIVRFTKFSDIDPLLLHQFEALSQHLLEQSRYLNPNGNNGNKLGGTMFNAGWQKAYTHNEILGISASVPKISGHEERYLELQEEMKPQEKFLATRFAHLSRLLYDTLRIQHKELKLPSISSNSFSELHDFSFASHLSFTLNDFHNKPHCDRDSSTW</sequence>
<feature type="compositionally biased region" description="Polar residues" evidence="9">
    <location>
        <begin position="43"/>
        <end position="57"/>
    </location>
</feature>
<dbReference type="Proteomes" id="UP000325313">
    <property type="component" value="Unassembled WGS sequence"/>
</dbReference>
<reference evidence="11 12" key="1">
    <citation type="submission" date="2019-05" db="EMBL/GenBank/DDBJ databases">
        <title>Emergence of the Ug99 lineage of the wheat stem rust pathogen through somatic hybridization.</title>
        <authorList>
            <person name="Li F."/>
            <person name="Upadhyaya N.M."/>
            <person name="Sperschneider J."/>
            <person name="Matny O."/>
            <person name="Nguyen-Phuc H."/>
            <person name="Mago R."/>
            <person name="Raley C."/>
            <person name="Miller M.E."/>
            <person name="Silverstein K.A.T."/>
            <person name="Henningsen E."/>
            <person name="Hirsch C.D."/>
            <person name="Visser B."/>
            <person name="Pretorius Z.A."/>
            <person name="Steffenson B.J."/>
            <person name="Schwessinger B."/>
            <person name="Dodds P.N."/>
            <person name="Figueroa M."/>
        </authorList>
    </citation>
    <scope>NUCLEOTIDE SEQUENCE [LARGE SCALE GENOMIC DNA]</scope>
    <source>
        <strain evidence="11 12">Ug99</strain>
    </source>
</reference>
<evidence type="ECO:0000256" key="1">
    <source>
        <dbReference type="ARBA" id="ARBA00004123"/>
    </source>
</evidence>